<dbReference type="PROSITE" id="PS00775">
    <property type="entry name" value="GLYCOSYL_HYDROL_F3"/>
    <property type="match status" value="1"/>
</dbReference>
<evidence type="ECO:0000256" key="2">
    <source>
        <dbReference type="ARBA" id="ARBA00004987"/>
    </source>
</evidence>
<evidence type="ECO:0000256" key="5">
    <source>
        <dbReference type="ARBA" id="ARBA00022801"/>
    </source>
</evidence>
<dbReference type="Gene3D" id="2.60.120.260">
    <property type="entry name" value="Galactose-binding domain-like"/>
    <property type="match status" value="1"/>
</dbReference>
<evidence type="ECO:0000313" key="13">
    <source>
        <dbReference type="Proteomes" id="UP001498476"/>
    </source>
</evidence>
<keyword evidence="6" id="KW-0325">Glycoprotein</keyword>
<dbReference type="Pfam" id="PF07691">
    <property type="entry name" value="PA14"/>
    <property type="match status" value="1"/>
</dbReference>
<keyword evidence="13" id="KW-1185">Reference proteome</keyword>
<dbReference type="PANTHER" id="PTHR42715:SF3">
    <property type="entry name" value="BETA-GLUCOSIDASE B-RELATED"/>
    <property type="match status" value="1"/>
</dbReference>
<keyword evidence="7 10" id="KW-0119">Carbohydrate metabolism</keyword>
<comment type="similarity">
    <text evidence="3 10">Belongs to the glycosyl hydrolase 3 family.</text>
</comment>
<evidence type="ECO:0000256" key="8">
    <source>
        <dbReference type="ARBA" id="ARBA00023295"/>
    </source>
</evidence>
<dbReference type="PANTHER" id="PTHR42715">
    <property type="entry name" value="BETA-GLUCOSIDASE"/>
    <property type="match status" value="1"/>
</dbReference>
<evidence type="ECO:0000256" key="10">
    <source>
        <dbReference type="RuleBase" id="RU361161"/>
    </source>
</evidence>
<evidence type="ECO:0000256" key="6">
    <source>
        <dbReference type="ARBA" id="ARBA00023180"/>
    </source>
</evidence>
<dbReference type="EC" id="3.2.1.21" evidence="4 10"/>
<dbReference type="SUPFAM" id="SSF56988">
    <property type="entry name" value="Anthrax protective antigen"/>
    <property type="match status" value="1"/>
</dbReference>
<keyword evidence="5 10" id="KW-0378">Hydrolase</keyword>
<comment type="caution">
    <text evidence="12">The sequence shown here is derived from an EMBL/GenBank/DDBJ whole genome shotgun (WGS) entry which is preliminary data.</text>
</comment>
<name>A0ABR1GR75_9HYPO</name>
<dbReference type="InterPro" id="IPR036881">
    <property type="entry name" value="Glyco_hydro_3_C_sf"/>
</dbReference>
<dbReference type="InterPro" id="IPR011658">
    <property type="entry name" value="PA14_dom"/>
</dbReference>
<evidence type="ECO:0000256" key="9">
    <source>
        <dbReference type="ARBA" id="ARBA00023326"/>
    </source>
</evidence>
<comment type="catalytic activity">
    <reaction evidence="1 10">
        <text>Hydrolysis of terminal, non-reducing beta-D-glucosyl residues with release of beta-D-glucose.</text>
        <dbReference type="EC" id="3.2.1.21"/>
    </reaction>
</comment>
<keyword evidence="8 10" id="KW-0326">Glycosidase</keyword>
<dbReference type="EMBL" id="JAZAVJ010000208">
    <property type="protein sequence ID" value="KAK7407876.1"/>
    <property type="molecule type" value="Genomic_DNA"/>
</dbReference>
<evidence type="ECO:0000256" key="4">
    <source>
        <dbReference type="ARBA" id="ARBA00012744"/>
    </source>
</evidence>
<evidence type="ECO:0000256" key="7">
    <source>
        <dbReference type="ARBA" id="ARBA00023277"/>
    </source>
</evidence>
<accession>A0ABR1GR75</accession>
<evidence type="ECO:0000256" key="1">
    <source>
        <dbReference type="ARBA" id="ARBA00000448"/>
    </source>
</evidence>
<dbReference type="InterPro" id="IPR013783">
    <property type="entry name" value="Ig-like_fold"/>
</dbReference>
<reference evidence="12 13" key="1">
    <citation type="journal article" date="2025" name="Microbiol. Resour. Announc.">
        <title>Draft genome sequences for Neonectria magnoliae and Neonectria punicea, canker pathogens of Liriodendron tulipifera and Acer saccharum in West Virginia.</title>
        <authorList>
            <person name="Petronek H.M."/>
            <person name="Kasson M.T."/>
            <person name="Metheny A.M."/>
            <person name="Stauder C.M."/>
            <person name="Lovett B."/>
            <person name="Lynch S.C."/>
            <person name="Garnas J.R."/>
            <person name="Kasson L.R."/>
            <person name="Stajich J.E."/>
        </authorList>
    </citation>
    <scope>NUCLEOTIDE SEQUENCE [LARGE SCALE GENOMIC DNA]</scope>
    <source>
        <strain evidence="12 13">NRRL 64653</strain>
    </source>
</reference>
<dbReference type="SUPFAM" id="SSF51445">
    <property type="entry name" value="(Trans)glycosidases"/>
    <property type="match status" value="1"/>
</dbReference>
<evidence type="ECO:0000259" key="11">
    <source>
        <dbReference type="PROSITE" id="PS51820"/>
    </source>
</evidence>
<dbReference type="Gene3D" id="3.40.50.1700">
    <property type="entry name" value="Glycoside hydrolase family 3 C-terminal domain"/>
    <property type="match status" value="1"/>
</dbReference>
<dbReference type="Pfam" id="PF14310">
    <property type="entry name" value="Fn3-like"/>
    <property type="match status" value="1"/>
</dbReference>
<evidence type="ECO:0000256" key="3">
    <source>
        <dbReference type="ARBA" id="ARBA00005336"/>
    </source>
</evidence>
<dbReference type="SUPFAM" id="SSF52279">
    <property type="entry name" value="Beta-D-glucan exohydrolase, C-terminal domain"/>
    <property type="match status" value="1"/>
</dbReference>
<dbReference type="InterPro" id="IPR037524">
    <property type="entry name" value="PA14/GLEYA"/>
</dbReference>
<dbReference type="InterPro" id="IPR017853">
    <property type="entry name" value="GH"/>
</dbReference>
<dbReference type="InterPro" id="IPR050288">
    <property type="entry name" value="Cellulose_deg_GH3"/>
</dbReference>
<sequence length="836" mass="89892">MSSVDIKAILSTLTLEEKVTLLAGKDLWHTIPIPSKGVPAVKLSDGPNGARGAAFAGGTTAACFPAACLMASTFDVTLAKRIGAALAEEVHSKGARCLLAPTMCLHRHPLGGRNFESFSEDPFLTGKMAARVVDGLQGAGVAATIKHFVTNEQETDRLTVDETVSERALRELYLRPFEIAVKEAKPWAVMTAYNLFNGTHADSHPFSLKQVLRGEWGWDGLVMSDWGGVNSTAESLDAGLDLEMPGPTRWRKPEDVLAAIKEGKLSEQTIDERATRVLQFLERLKCFEDDSIPDEQAINKPEHRALIREAGSKGIVLLKNDDQVLPLSKDKVKGKKIALLGHAKIGLAHGGGSASVNAHYKVTPWDAMQAALGDSVEFSYAKGAHTFRSLPPITSEHVVGLDGSPGYTYKLYEPGNPKPIKTKNGHPDSDVSVLTSFDFSHKEVSLEGTFTAQDDGVYYFTCSGLGPSKLVIDDKVVYEQTENCGDAMGFLFGGAPAPEIKVTLEAGKQYKMLIYTCPPAADDNAADLGILEGRVGLRVGYMSEVEHDRDLLAEAVEVAKTADVAVIFTGHETFWETEGQDQQSFNLPKDGSQDRLIAAVAAVNSKTIVVNSTGVAVAMPWLGQIQGLVQSWFPGQECGNAIADVLTGAQTPEGHLSCTFPKKLEDCPAYGNFPGEYVDGQLKVTYEEGVFIGYRHFDRLSADKVNFPFGFGLSYTTFDFSDLIVKESGDSFAVSVKVANTGSVVGAIAAQVYVGSAQTAEENPIKQLAAFAKVTVKPGETTTVDIPVRARDFAFFDVSAQKWVVKGGDYKFSIGKSAADIVAESTVAVKQQSFAP</sequence>
<dbReference type="InterPro" id="IPR036962">
    <property type="entry name" value="Glyco_hydro_3_N_sf"/>
</dbReference>
<dbReference type="PRINTS" id="PR00133">
    <property type="entry name" value="GLHYDRLASE3"/>
</dbReference>
<dbReference type="Proteomes" id="UP001498476">
    <property type="component" value="Unassembled WGS sequence"/>
</dbReference>
<dbReference type="PROSITE" id="PS51820">
    <property type="entry name" value="PA14"/>
    <property type="match status" value="1"/>
</dbReference>
<dbReference type="Pfam" id="PF00933">
    <property type="entry name" value="Glyco_hydro_3"/>
    <property type="match status" value="1"/>
</dbReference>
<dbReference type="Pfam" id="PF01915">
    <property type="entry name" value="Glyco_hydro_3_C"/>
    <property type="match status" value="1"/>
</dbReference>
<organism evidence="12 13">
    <name type="scientific">Neonectria punicea</name>
    <dbReference type="NCBI Taxonomy" id="979145"/>
    <lineage>
        <taxon>Eukaryota</taxon>
        <taxon>Fungi</taxon>
        <taxon>Dikarya</taxon>
        <taxon>Ascomycota</taxon>
        <taxon>Pezizomycotina</taxon>
        <taxon>Sordariomycetes</taxon>
        <taxon>Hypocreomycetidae</taxon>
        <taxon>Hypocreales</taxon>
        <taxon>Nectriaceae</taxon>
        <taxon>Neonectria</taxon>
    </lineage>
</organism>
<dbReference type="InterPro" id="IPR002772">
    <property type="entry name" value="Glyco_hydro_3_C"/>
</dbReference>
<dbReference type="InterPro" id="IPR019800">
    <property type="entry name" value="Glyco_hydro_3_AS"/>
</dbReference>
<dbReference type="Gene3D" id="2.60.40.10">
    <property type="entry name" value="Immunoglobulins"/>
    <property type="match status" value="1"/>
</dbReference>
<proteinExistence type="inferred from homology"/>
<feature type="domain" description="PA14" evidence="11">
    <location>
        <begin position="402"/>
        <end position="556"/>
    </location>
</feature>
<dbReference type="InterPro" id="IPR001764">
    <property type="entry name" value="Glyco_hydro_3_N"/>
</dbReference>
<dbReference type="Gene3D" id="3.20.20.300">
    <property type="entry name" value="Glycoside hydrolase, family 3, N-terminal domain"/>
    <property type="match status" value="1"/>
</dbReference>
<comment type="pathway">
    <text evidence="2 10">Glycan metabolism; cellulose degradation.</text>
</comment>
<dbReference type="InterPro" id="IPR026891">
    <property type="entry name" value="Fn3-like"/>
</dbReference>
<evidence type="ECO:0000313" key="12">
    <source>
        <dbReference type="EMBL" id="KAK7407876.1"/>
    </source>
</evidence>
<gene>
    <name evidence="12" type="ORF">QQX98_009991</name>
</gene>
<protein>
    <recommendedName>
        <fullName evidence="4 10">beta-glucosidase</fullName>
        <ecNumber evidence="4 10">3.2.1.21</ecNumber>
    </recommendedName>
</protein>
<keyword evidence="9 10" id="KW-0624">Polysaccharide degradation</keyword>
<dbReference type="SMART" id="SM01217">
    <property type="entry name" value="Fn3_like"/>
    <property type="match status" value="1"/>
</dbReference>